<name>A0ABQ2H4T5_9PSED</name>
<evidence type="ECO:0000313" key="1">
    <source>
        <dbReference type="EMBL" id="GGM30875.1"/>
    </source>
</evidence>
<gene>
    <name evidence="1" type="ORF">GCM10009425_46890</name>
</gene>
<organism evidence="1 2">
    <name type="scientific">Pseudomonas asuensis</name>
    <dbReference type="NCBI Taxonomy" id="1825787"/>
    <lineage>
        <taxon>Bacteria</taxon>
        <taxon>Pseudomonadati</taxon>
        <taxon>Pseudomonadota</taxon>
        <taxon>Gammaproteobacteria</taxon>
        <taxon>Pseudomonadales</taxon>
        <taxon>Pseudomonadaceae</taxon>
        <taxon>Pseudomonas</taxon>
    </lineage>
</organism>
<dbReference type="Proteomes" id="UP000616499">
    <property type="component" value="Unassembled WGS sequence"/>
</dbReference>
<sequence>MSSSELVVAGFQKAPSNLPYFDLSDDWAESYVVVFINTVMKIIPYRGECFVGSLTFYMNKLGKREPGMYEQFFAYLLGLQHAGIMSVDTYLEVLKLAEVGRREGWL</sequence>
<reference evidence="2" key="1">
    <citation type="journal article" date="2019" name="Int. J. Syst. Evol. Microbiol.">
        <title>The Global Catalogue of Microorganisms (GCM) 10K type strain sequencing project: providing services to taxonomists for standard genome sequencing and annotation.</title>
        <authorList>
            <consortium name="The Broad Institute Genomics Platform"/>
            <consortium name="The Broad Institute Genome Sequencing Center for Infectious Disease"/>
            <person name="Wu L."/>
            <person name="Ma J."/>
        </authorList>
    </citation>
    <scope>NUCLEOTIDE SEQUENCE [LARGE SCALE GENOMIC DNA]</scope>
    <source>
        <strain evidence="2">JCM 13501</strain>
    </source>
</reference>
<keyword evidence="2" id="KW-1185">Reference proteome</keyword>
<comment type="caution">
    <text evidence="1">The sequence shown here is derived from an EMBL/GenBank/DDBJ whole genome shotgun (WGS) entry which is preliminary data.</text>
</comment>
<dbReference type="RefSeq" id="WP_188868563.1">
    <property type="nucleotide sequence ID" value="NZ_BMNW01000020.1"/>
</dbReference>
<accession>A0ABQ2H4T5</accession>
<dbReference type="EMBL" id="BMNW01000020">
    <property type="protein sequence ID" value="GGM30875.1"/>
    <property type="molecule type" value="Genomic_DNA"/>
</dbReference>
<evidence type="ECO:0000313" key="2">
    <source>
        <dbReference type="Proteomes" id="UP000616499"/>
    </source>
</evidence>
<protein>
    <submittedName>
        <fullName evidence="1">Uncharacterized protein</fullName>
    </submittedName>
</protein>
<proteinExistence type="predicted"/>